<evidence type="ECO:0000313" key="2">
    <source>
        <dbReference type="EMBL" id="QIV85736.1"/>
    </source>
</evidence>
<gene>
    <name evidence="2" type="ORF">D3791_00525</name>
</gene>
<evidence type="ECO:0000256" key="1">
    <source>
        <dbReference type="SAM" id="MobiDB-lite"/>
    </source>
</evidence>
<dbReference type="EMBL" id="CP032549">
    <property type="protein sequence ID" value="QIV85736.1"/>
    <property type="molecule type" value="Genomic_DNA"/>
</dbReference>
<dbReference type="RefSeq" id="WP_172511004.1">
    <property type="nucleotide sequence ID" value="NZ_CP032549.1"/>
</dbReference>
<feature type="region of interest" description="Disordered" evidence="1">
    <location>
        <begin position="32"/>
        <end position="68"/>
    </location>
</feature>
<name>A0A6H0SF16_9MICC</name>
<accession>A0A6H0SF16</accession>
<keyword evidence="3" id="KW-1185">Reference proteome</keyword>
<protein>
    <submittedName>
        <fullName evidence="2">Uncharacterized protein</fullName>
    </submittedName>
</protein>
<proteinExistence type="predicted"/>
<organism evidence="2 3">
    <name type="scientific">Glutamicibacter mishrai</name>
    <dbReference type="NCBI Taxonomy" id="1775880"/>
    <lineage>
        <taxon>Bacteria</taxon>
        <taxon>Bacillati</taxon>
        <taxon>Actinomycetota</taxon>
        <taxon>Actinomycetes</taxon>
        <taxon>Micrococcales</taxon>
        <taxon>Micrococcaceae</taxon>
        <taxon>Glutamicibacter</taxon>
    </lineage>
</organism>
<reference evidence="2 3" key="1">
    <citation type="submission" date="2018-09" db="EMBL/GenBank/DDBJ databases">
        <title>Glutamicibacter mishrai S5-52T (LMG 29155T = KCTC 39846T).</title>
        <authorList>
            <person name="Das S.K."/>
        </authorList>
    </citation>
    <scope>NUCLEOTIDE SEQUENCE [LARGE SCALE GENOMIC DNA]</scope>
    <source>
        <strain evidence="2 3">S5-52</strain>
    </source>
</reference>
<dbReference type="AlphaFoldDB" id="A0A6H0SF16"/>
<dbReference type="Proteomes" id="UP000502331">
    <property type="component" value="Chromosome"/>
</dbReference>
<evidence type="ECO:0000313" key="3">
    <source>
        <dbReference type="Proteomes" id="UP000502331"/>
    </source>
</evidence>
<sequence length="68" mass="7268">MLDFSNENTDEDLAHLVDATVEHHQVVTVGSAEDFGPTSIQDPAEPGTVADSVAKGPDAPVETLDDWY</sequence>